<keyword evidence="4" id="KW-0808">Transferase</keyword>
<evidence type="ECO:0000256" key="4">
    <source>
        <dbReference type="ARBA" id="ARBA00022679"/>
    </source>
</evidence>
<reference evidence="16 17" key="1">
    <citation type="journal article" date="2020" name="ISME J.">
        <title>Uncovering the hidden diversity of litter-decomposition mechanisms in mushroom-forming fungi.</title>
        <authorList>
            <person name="Floudas D."/>
            <person name="Bentzer J."/>
            <person name="Ahren D."/>
            <person name="Johansson T."/>
            <person name="Persson P."/>
            <person name="Tunlid A."/>
        </authorList>
    </citation>
    <scope>NUCLEOTIDE SEQUENCE [LARGE SCALE GENOMIC DNA]</scope>
    <source>
        <strain evidence="16 17">CBS 101986</strain>
    </source>
</reference>
<feature type="compositionally biased region" description="Basic residues" evidence="13">
    <location>
        <begin position="220"/>
        <end position="240"/>
    </location>
</feature>
<feature type="domain" description="Bromo" evidence="14">
    <location>
        <begin position="568"/>
        <end position="638"/>
    </location>
</feature>
<dbReference type="InterPro" id="IPR036427">
    <property type="entry name" value="Bromodomain-like_sf"/>
</dbReference>
<feature type="region of interest" description="Disordered" evidence="13">
    <location>
        <begin position="150"/>
        <end position="272"/>
    </location>
</feature>
<protein>
    <recommendedName>
        <fullName evidence="3">histone acetyltransferase</fullName>
        <ecNumber evidence="3">2.3.1.48</ecNumber>
    </recommendedName>
</protein>
<feature type="region of interest" description="Disordered" evidence="13">
    <location>
        <begin position="290"/>
        <end position="313"/>
    </location>
</feature>
<evidence type="ECO:0000256" key="5">
    <source>
        <dbReference type="ARBA" id="ARBA00022853"/>
    </source>
</evidence>
<dbReference type="Gene3D" id="1.20.920.10">
    <property type="entry name" value="Bromodomain-like"/>
    <property type="match status" value="1"/>
</dbReference>
<dbReference type="CDD" id="cd04301">
    <property type="entry name" value="NAT_SF"/>
    <property type="match status" value="1"/>
</dbReference>
<dbReference type="Proteomes" id="UP000567179">
    <property type="component" value="Unassembled WGS sequence"/>
</dbReference>
<dbReference type="PROSITE" id="PS51186">
    <property type="entry name" value="GNAT"/>
    <property type="match status" value="1"/>
</dbReference>
<evidence type="ECO:0000259" key="15">
    <source>
        <dbReference type="PROSITE" id="PS51186"/>
    </source>
</evidence>
<comment type="similarity">
    <text evidence="2">Belongs to the acetyltransferase family. GCN5 subfamily.</text>
</comment>
<evidence type="ECO:0000256" key="9">
    <source>
        <dbReference type="ARBA" id="ARBA00023163"/>
    </source>
</evidence>
<dbReference type="EC" id="2.3.1.48" evidence="3"/>
<evidence type="ECO:0000256" key="3">
    <source>
        <dbReference type="ARBA" id="ARBA00013184"/>
    </source>
</evidence>
<evidence type="ECO:0000256" key="11">
    <source>
        <dbReference type="ARBA" id="ARBA00023315"/>
    </source>
</evidence>
<dbReference type="InterPro" id="IPR018359">
    <property type="entry name" value="Bromodomain_CS"/>
</dbReference>
<dbReference type="EMBL" id="JAACJJ010000028">
    <property type="protein sequence ID" value="KAF5321933.1"/>
    <property type="molecule type" value="Genomic_DNA"/>
</dbReference>
<dbReference type="SMART" id="SM00297">
    <property type="entry name" value="BROMO"/>
    <property type="match status" value="1"/>
</dbReference>
<organism evidence="16 17">
    <name type="scientific">Psilocybe cf. subviscida</name>
    <dbReference type="NCBI Taxonomy" id="2480587"/>
    <lineage>
        <taxon>Eukaryota</taxon>
        <taxon>Fungi</taxon>
        <taxon>Dikarya</taxon>
        <taxon>Basidiomycota</taxon>
        <taxon>Agaricomycotina</taxon>
        <taxon>Agaricomycetes</taxon>
        <taxon>Agaricomycetidae</taxon>
        <taxon>Agaricales</taxon>
        <taxon>Agaricineae</taxon>
        <taxon>Strophariaceae</taxon>
        <taxon>Psilocybe</taxon>
    </lineage>
</organism>
<dbReference type="InterPro" id="IPR037800">
    <property type="entry name" value="GCN5"/>
</dbReference>
<proteinExistence type="inferred from homology"/>
<keyword evidence="9" id="KW-0804">Transcription</keyword>
<dbReference type="SUPFAM" id="SSF47370">
    <property type="entry name" value="Bromodomain"/>
    <property type="match status" value="1"/>
</dbReference>
<dbReference type="AlphaFoldDB" id="A0A8H5BF54"/>
<name>A0A8H5BF54_9AGAR</name>
<dbReference type="Gene3D" id="3.40.630.30">
    <property type="match status" value="1"/>
</dbReference>
<feature type="domain" description="N-acetyltransferase" evidence="15">
    <location>
        <begin position="324"/>
        <end position="477"/>
    </location>
</feature>
<keyword evidence="7 12" id="KW-0103">Bromodomain</keyword>
<dbReference type="PROSITE" id="PS00633">
    <property type="entry name" value="BROMODOMAIN_1"/>
    <property type="match status" value="1"/>
</dbReference>
<evidence type="ECO:0000259" key="14">
    <source>
        <dbReference type="PROSITE" id="PS50014"/>
    </source>
</evidence>
<evidence type="ECO:0000313" key="16">
    <source>
        <dbReference type="EMBL" id="KAF5321933.1"/>
    </source>
</evidence>
<keyword evidence="10" id="KW-0539">Nucleus</keyword>
<dbReference type="SUPFAM" id="SSF55729">
    <property type="entry name" value="Acyl-CoA N-acyltransferases (Nat)"/>
    <property type="match status" value="1"/>
</dbReference>
<accession>A0A8H5BF54</accession>
<dbReference type="GO" id="GO:0045944">
    <property type="term" value="P:positive regulation of transcription by RNA polymerase II"/>
    <property type="evidence" value="ECO:0007669"/>
    <property type="project" value="TreeGrafter"/>
</dbReference>
<keyword evidence="5" id="KW-0156">Chromatin regulator</keyword>
<evidence type="ECO:0000256" key="10">
    <source>
        <dbReference type="ARBA" id="ARBA00023242"/>
    </source>
</evidence>
<keyword evidence="17" id="KW-1185">Reference proteome</keyword>
<evidence type="ECO:0000256" key="13">
    <source>
        <dbReference type="SAM" id="MobiDB-lite"/>
    </source>
</evidence>
<keyword evidence="11" id="KW-0012">Acyltransferase</keyword>
<comment type="subcellular location">
    <subcellularLocation>
        <location evidence="1">Nucleus</location>
    </subcellularLocation>
</comment>
<sequence length="661" mass="73945">MKVAYPHSHLIERLDTPLLALKIARHSPCSKCTDCPGIHPPPGVDVVPDGHSDSSLGDLGQYGSDDDDEVASSYLEVCACGHTVEDHNADEKLLEKTEFDRRARVAVRLDELLQDSGRLLDFDYTDDDILSLRKQMGRPRSGVRVSLVNHANTSPDPLRVSSIPPHSPTSSSSLSEMAPKPNKKRRASSSSLTDAEEADDDDDDEEERPLAARMAPSRHPPGKRTSGKQAPGKKSKKSHGARNGPSTSAAEVQQPIPSTNGRINGINGHDPRIKVEDTKMDEAQLNGLTAGVPLDTTGRSSAAPPARTEKKSATELRNGLIQITAVDNDREPRSLVILTGLKTLFQKQLPKMPREYIARLVYDSNSKALAIIKWGLKVVGGICYRPFPQRGFAEIVFFATNSADQEKGYGGMLMDHFKAHIRKAYPTMMHFLTYADNYAVGYFEKQGFSKEISLDRSKWAGYIKDYEGGTIMQCTMLPKIDYLDKKNIFKIQQDAIMTKIRDMSKSHVVHPGLPQFQPGAPADVKVDPKDVPGLRETGWSPEMATLLARSPVKNSVKNMMEQILKELKDEPKAWAFLKPVSRDDAIDYYDVVKNPMDFETIQFKIDTNQYKTFDSFVDDVQLVFDNCRLYNPETNIYAKNARYMDQFFKTLMERHLKQNEK</sequence>
<evidence type="ECO:0000256" key="2">
    <source>
        <dbReference type="ARBA" id="ARBA00008607"/>
    </source>
</evidence>
<feature type="compositionally biased region" description="Polar residues" evidence="13">
    <location>
        <begin position="244"/>
        <end position="262"/>
    </location>
</feature>
<evidence type="ECO:0000256" key="12">
    <source>
        <dbReference type="PROSITE-ProRule" id="PRU00035"/>
    </source>
</evidence>
<evidence type="ECO:0000256" key="7">
    <source>
        <dbReference type="ARBA" id="ARBA00023117"/>
    </source>
</evidence>
<dbReference type="GO" id="GO:0010484">
    <property type="term" value="F:histone H3 acetyltransferase activity"/>
    <property type="evidence" value="ECO:0007669"/>
    <property type="project" value="TreeGrafter"/>
</dbReference>
<dbReference type="InterPro" id="IPR000182">
    <property type="entry name" value="GNAT_dom"/>
</dbReference>
<evidence type="ECO:0000313" key="17">
    <source>
        <dbReference type="Proteomes" id="UP000567179"/>
    </source>
</evidence>
<dbReference type="OrthoDB" id="1937912at2759"/>
<evidence type="ECO:0000256" key="6">
    <source>
        <dbReference type="ARBA" id="ARBA00023015"/>
    </source>
</evidence>
<dbReference type="PRINTS" id="PR00503">
    <property type="entry name" value="BROMODOMAIN"/>
</dbReference>
<dbReference type="PANTHER" id="PTHR45750:SF3">
    <property type="entry name" value="HISTONE ACETYLTRANSFERASE"/>
    <property type="match status" value="1"/>
</dbReference>
<gene>
    <name evidence="16" type="ORF">D9619_001560</name>
</gene>
<dbReference type="InterPro" id="IPR001487">
    <property type="entry name" value="Bromodomain"/>
</dbReference>
<dbReference type="Pfam" id="PF00583">
    <property type="entry name" value="Acetyltransf_1"/>
    <property type="match status" value="1"/>
</dbReference>
<keyword evidence="6" id="KW-0805">Transcription regulation</keyword>
<evidence type="ECO:0000256" key="8">
    <source>
        <dbReference type="ARBA" id="ARBA00023159"/>
    </source>
</evidence>
<dbReference type="GO" id="GO:0005634">
    <property type="term" value="C:nucleus"/>
    <property type="evidence" value="ECO:0007669"/>
    <property type="project" value="UniProtKB-SubCell"/>
</dbReference>
<evidence type="ECO:0000256" key="1">
    <source>
        <dbReference type="ARBA" id="ARBA00004123"/>
    </source>
</evidence>
<dbReference type="GO" id="GO:0000123">
    <property type="term" value="C:histone acetyltransferase complex"/>
    <property type="evidence" value="ECO:0007669"/>
    <property type="project" value="TreeGrafter"/>
</dbReference>
<feature type="compositionally biased region" description="Low complexity" evidence="13">
    <location>
        <begin position="161"/>
        <end position="175"/>
    </location>
</feature>
<dbReference type="PROSITE" id="PS50014">
    <property type="entry name" value="BROMODOMAIN_2"/>
    <property type="match status" value="1"/>
</dbReference>
<keyword evidence="8" id="KW-0010">Activator</keyword>
<dbReference type="Pfam" id="PF00439">
    <property type="entry name" value="Bromodomain"/>
    <property type="match status" value="1"/>
</dbReference>
<feature type="compositionally biased region" description="Acidic residues" evidence="13">
    <location>
        <begin position="194"/>
        <end position="207"/>
    </location>
</feature>
<comment type="caution">
    <text evidence="16">The sequence shown here is derived from an EMBL/GenBank/DDBJ whole genome shotgun (WGS) entry which is preliminary data.</text>
</comment>
<dbReference type="PANTHER" id="PTHR45750">
    <property type="entry name" value="GH11602P"/>
    <property type="match status" value="1"/>
</dbReference>
<dbReference type="InterPro" id="IPR016181">
    <property type="entry name" value="Acyl_CoA_acyltransferase"/>
</dbReference>